<keyword evidence="1" id="KW-0812">Transmembrane</keyword>
<protein>
    <submittedName>
        <fullName evidence="2">Uncharacterized protein</fullName>
    </submittedName>
</protein>
<dbReference type="AlphaFoldDB" id="A0AAV1RFS5"/>
<gene>
    <name evidence="2" type="ORF">DCAF_LOCUS10624</name>
</gene>
<dbReference type="EMBL" id="CAWUPB010000994">
    <property type="protein sequence ID" value="CAK7335626.1"/>
    <property type="molecule type" value="Genomic_DNA"/>
</dbReference>
<accession>A0AAV1RFS5</accession>
<dbReference type="Proteomes" id="UP001314170">
    <property type="component" value="Unassembled WGS sequence"/>
</dbReference>
<evidence type="ECO:0000256" key="1">
    <source>
        <dbReference type="SAM" id="Phobius"/>
    </source>
</evidence>
<evidence type="ECO:0000313" key="3">
    <source>
        <dbReference type="Proteomes" id="UP001314170"/>
    </source>
</evidence>
<keyword evidence="3" id="KW-1185">Reference proteome</keyword>
<feature type="transmembrane region" description="Helical" evidence="1">
    <location>
        <begin position="87"/>
        <end position="105"/>
    </location>
</feature>
<sequence>MKLFSVFSTFRNNGIRARTCGQEGGWRFENESAARKAQVLLECTGRHHWIPRFLTRGVEKDREISVEYNNEKEALEIKAKSMSSQDGWGICGILVGVVGLFYWTVGSLGKTEPFERICVGYHISSVQALDTTPFL</sequence>
<keyword evidence="1" id="KW-1133">Transmembrane helix</keyword>
<name>A0AAV1RFS5_9ROSI</name>
<evidence type="ECO:0000313" key="2">
    <source>
        <dbReference type="EMBL" id="CAK7335626.1"/>
    </source>
</evidence>
<proteinExistence type="predicted"/>
<organism evidence="2 3">
    <name type="scientific">Dovyalis caffra</name>
    <dbReference type="NCBI Taxonomy" id="77055"/>
    <lineage>
        <taxon>Eukaryota</taxon>
        <taxon>Viridiplantae</taxon>
        <taxon>Streptophyta</taxon>
        <taxon>Embryophyta</taxon>
        <taxon>Tracheophyta</taxon>
        <taxon>Spermatophyta</taxon>
        <taxon>Magnoliopsida</taxon>
        <taxon>eudicotyledons</taxon>
        <taxon>Gunneridae</taxon>
        <taxon>Pentapetalae</taxon>
        <taxon>rosids</taxon>
        <taxon>fabids</taxon>
        <taxon>Malpighiales</taxon>
        <taxon>Salicaceae</taxon>
        <taxon>Flacourtieae</taxon>
        <taxon>Dovyalis</taxon>
    </lineage>
</organism>
<keyword evidence="1" id="KW-0472">Membrane</keyword>
<reference evidence="2 3" key="1">
    <citation type="submission" date="2024-01" db="EMBL/GenBank/DDBJ databases">
        <authorList>
            <person name="Waweru B."/>
        </authorList>
    </citation>
    <scope>NUCLEOTIDE SEQUENCE [LARGE SCALE GENOMIC DNA]</scope>
</reference>
<comment type="caution">
    <text evidence="2">The sequence shown here is derived from an EMBL/GenBank/DDBJ whole genome shotgun (WGS) entry which is preliminary data.</text>
</comment>